<gene>
    <name evidence="6" type="ORF">ElyMa_006692500</name>
</gene>
<evidence type="ECO:0000313" key="7">
    <source>
        <dbReference type="Proteomes" id="UP000762676"/>
    </source>
</evidence>
<dbReference type="GO" id="GO:0005164">
    <property type="term" value="F:tumor necrosis factor receptor binding"/>
    <property type="evidence" value="ECO:0007669"/>
    <property type="project" value="InterPro"/>
</dbReference>
<organism evidence="6 7">
    <name type="scientific">Elysia marginata</name>
    <dbReference type="NCBI Taxonomy" id="1093978"/>
    <lineage>
        <taxon>Eukaryota</taxon>
        <taxon>Metazoa</taxon>
        <taxon>Spiralia</taxon>
        <taxon>Lophotrochozoa</taxon>
        <taxon>Mollusca</taxon>
        <taxon>Gastropoda</taxon>
        <taxon>Heterobranchia</taxon>
        <taxon>Euthyneura</taxon>
        <taxon>Panpulmonata</taxon>
        <taxon>Sacoglossa</taxon>
        <taxon>Placobranchoidea</taxon>
        <taxon>Plakobranchidae</taxon>
        <taxon>Elysia</taxon>
    </lineage>
</organism>
<name>A0AAV4IQM3_9GAST</name>
<dbReference type="EMBL" id="BMAT01013395">
    <property type="protein sequence ID" value="GFS12235.1"/>
    <property type="molecule type" value="Genomic_DNA"/>
</dbReference>
<protein>
    <submittedName>
        <fullName evidence="6">Tumor necrosis factor ligand superfamily member 11</fullName>
    </submittedName>
</protein>
<evidence type="ECO:0000256" key="4">
    <source>
        <dbReference type="ARBA" id="ARBA00023136"/>
    </source>
</evidence>
<feature type="domain" description="THD" evidence="5">
    <location>
        <begin position="9"/>
        <end position="151"/>
    </location>
</feature>
<reference evidence="6 7" key="1">
    <citation type="journal article" date="2021" name="Elife">
        <title>Chloroplast acquisition without the gene transfer in kleptoplastic sea slugs, Plakobranchus ocellatus.</title>
        <authorList>
            <person name="Maeda T."/>
            <person name="Takahashi S."/>
            <person name="Yoshida T."/>
            <person name="Shimamura S."/>
            <person name="Takaki Y."/>
            <person name="Nagai Y."/>
            <person name="Toyoda A."/>
            <person name="Suzuki Y."/>
            <person name="Arimoto A."/>
            <person name="Ishii H."/>
            <person name="Satoh N."/>
            <person name="Nishiyama T."/>
            <person name="Hasebe M."/>
            <person name="Maruyama T."/>
            <person name="Minagawa J."/>
            <person name="Obokata J."/>
            <person name="Shigenobu S."/>
        </authorList>
    </citation>
    <scope>NUCLEOTIDE SEQUENCE [LARGE SCALE GENOMIC DNA]</scope>
</reference>
<comment type="subcellular location">
    <subcellularLocation>
        <location evidence="1">Membrane</location>
    </subcellularLocation>
</comment>
<dbReference type="GO" id="GO:0016020">
    <property type="term" value="C:membrane"/>
    <property type="evidence" value="ECO:0007669"/>
    <property type="project" value="UniProtKB-SubCell"/>
</dbReference>
<accession>A0AAV4IQM3</accession>
<evidence type="ECO:0000256" key="2">
    <source>
        <dbReference type="ARBA" id="ARBA00008670"/>
    </source>
</evidence>
<dbReference type="Pfam" id="PF00229">
    <property type="entry name" value="TNF"/>
    <property type="match status" value="1"/>
</dbReference>
<dbReference type="PROSITE" id="PS50049">
    <property type="entry name" value="THD_2"/>
    <property type="match status" value="1"/>
</dbReference>
<dbReference type="Proteomes" id="UP000762676">
    <property type="component" value="Unassembled WGS sequence"/>
</dbReference>
<dbReference type="AlphaFoldDB" id="A0AAV4IQM3"/>
<evidence type="ECO:0000313" key="6">
    <source>
        <dbReference type="EMBL" id="GFS12235.1"/>
    </source>
</evidence>
<dbReference type="Gene3D" id="2.60.120.40">
    <property type="match status" value="1"/>
</dbReference>
<dbReference type="InterPro" id="IPR006052">
    <property type="entry name" value="TNF_dom"/>
</dbReference>
<dbReference type="GO" id="GO:0005125">
    <property type="term" value="F:cytokine activity"/>
    <property type="evidence" value="ECO:0007669"/>
    <property type="project" value="UniProtKB-KW"/>
</dbReference>
<proteinExistence type="inferred from homology"/>
<dbReference type="SMART" id="SM00207">
    <property type="entry name" value="TNF"/>
    <property type="match status" value="1"/>
</dbReference>
<dbReference type="PANTHER" id="PTHR11471">
    <property type="entry name" value="TUMOR NECROSIS FACTOR FAMILY MEMBER"/>
    <property type="match status" value="1"/>
</dbReference>
<sequence length="151" mass="17307">MMARPNPNSVKHEHGRQQTIKKWHYRGDMAFLAGGAEYDAGRIVVPLDGYYFVYCHISFADYLHKNSDTGSSSLAVYLYRYNILYDKGGEENLARQSISKCDSRNKNLAEYVISIGAVFYLRRQDHILIKVSNITTVDTTPKSSYFGFFKI</sequence>
<evidence type="ECO:0000256" key="3">
    <source>
        <dbReference type="ARBA" id="ARBA00022514"/>
    </source>
</evidence>
<dbReference type="PANTHER" id="PTHR11471:SF13">
    <property type="entry name" value="TNF FAMILY PROFILE DOMAIN-CONTAINING PROTEIN"/>
    <property type="match status" value="1"/>
</dbReference>
<dbReference type="GO" id="GO:0005615">
    <property type="term" value="C:extracellular space"/>
    <property type="evidence" value="ECO:0007669"/>
    <property type="project" value="UniProtKB-KW"/>
</dbReference>
<evidence type="ECO:0000256" key="1">
    <source>
        <dbReference type="ARBA" id="ARBA00004370"/>
    </source>
</evidence>
<dbReference type="SUPFAM" id="SSF49842">
    <property type="entry name" value="TNF-like"/>
    <property type="match status" value="1"/>
</dbReference>
<dbReference type="InterPro" id="IPR008983">
    <property type="entry name" value="Tumour_necrosis_fac-like_dom"/>
</dbReference>
<keyword evidence="4" id="KW-0472">Membrane</keyword>
<comment type="similarity">
    <text evidence="2">Belongs to the tumor necrosis factor family.</text>
</comment>
<keyword evidence="3" id="KW-0202">Cytokine</keyword>
<evidence type="ECO:0000259" key="5">
    <source>
        <dbReference type="PROSITE" id="PS50049"/>
    </source>
</evidence>
<comment type="caution">
    <text evidence="6">The sequence shown here is derived from an EMBL/GenBank/DDBJ whole genome shotgun (WGS) entry which is preliminary data.</text>
</comment>
<keyword evidence="7" id="KW-1185">Reference proteome</keyword>
<dbReference type="GO" id="GO:0006955">
    <property type="term" value="P:immune response"/>
    <property type="evidence" value="ECO:0007669"/>
    <property type="project" value="InterPro"/>
</dbReference>